<protein>
    <recommendedName>
        <fullName evidence="5">Rab proteins geranylgeranyltransferase component A</fullName>
    </recommendedName>
</protein>
<dbReference type="InterPro" id="IPR036188">
    <property type="entry name" value="FAD/NAD-bd_sf"/>
</dbReference>
<dbReference type="Gene3D" id="3.50.50.60">
    <property type="entry name" value="FAD/NAD(P)-binding domain"/>
    <property type="match status" value="1"/>
</dbReference>
<dbReference type="GO" id="GO:0007264">
    <property type="term" value="P:small GTPase-mediated signal transduction"/>
    <property type="evidence" value="ECO:0007669"/>
    <property type="project" value="UniProtKB-UniRule"/>
</dbReference>
<comment type="subcellular location">
    <subcellularLocation>
        <location evidence="1">Cytoplasm</location>
        <location evidence="1">Cytosol</location>
    </subcellularLocation>
</comment>
<dbReference type="GO" id="GO:0005096">
    <property type="term" value="F:GTPase activator activity"/>
    <property type="evidence" value="ECO:0007669"/>
    <property type="project" value="UniProtKB-UniRule"/>
</dbReference>
<proteinExistence type="inferred from homology"/>
<evidence type="ECO:0000256" key="3">
    <source>
        <dbReference type="ARBA" id="ARBA00022468"/>
    </source>
</evidence>
<dbReference type="InterPro" id="IPR001738">
    <property type="entry name" value="Rab_escort"/>
</dbReference>
<evidence type="ECO:0000256" key="6">
    <source>
        <dbReference type="SAM" id="MobiDB-lite"/>
    </source>
</evidence>
<name>A0A834MNQ5_RHYFE</name>
<dbReference type="InterPro" id="IPR054420">
    <property type="entry name" value="RAE1_2_domI_C"/>
</dbReference>
<dbReference type="PIRSF" id="PIRSF016550">
    <property type="entry name" value="Rab_ger_ger_transf_A_euk"/>
    <property type="match status" value="1"/>
</dbReference>
<dbReference type="Gene3D" id="1.10.405.10">
    <property type="entry name" value="Guanine Nucleotide Dissociation Inhibitor, domain 1"/>
    <property type="match status" value="1"/>
</dbReference>
<comment type="function">
    <text evidence="5">Substrate-binding subunit (component A) of the Rab geranylgeranyltransferase (GGTase) complex. Binds unprenylated Rab proteins and presents the substrate peptide to the catalytic component B. The component A is thought to be regenerated by transferring its prenylated Rab back to the donor membrane.</text>
</comment>
<dbReference type="Pfam" id="PF22603">
    <property type="entry name" value="RAE1_2_domI_C"/>
    <property type="match status" value="1"/>
</dbReference>
<evidence type="ECO:0000313" key="9">
    <source>
        <dbReference type="Proteomes" id="UP000625711"/>
    </source>
</evidence>
<dbReference type="PRINTS" id="PR00891">
    <property type="entry name" value="RABGDIREP"/>
</dbReference>
<keyword evidence="3 5" id="KW-0343">GTPase activation</keyword>
<evidence type="ECO:0000256" key="4">
    <source>
        <dbReference type="ARBA" id="ARBA00022490"/>
    </source>
</evidence>
<feature type="domain" description="RAE1/2" evidence="7">
    <location>
        <begin position="371"/>
        <end position="492"/>
    </location>
</feature>
<feature type="region of interest" description="Disordered" evidence="6">
    <location>
        <begin position="530"/>
        <end position="556"/>
    </location>
</feature>
<dbReference type="Proteomes" id="UP000625711">
    <property type="component" value="Unassembled WGS sequence"/>
</dbReference>
<dbReference type="GO" id="GO:0005634">
    <property type="term" value="C:nucleus"/>
    <property type="evidence" value="ECO:0007669"/>
    <property type="project" value="TreeGrafter"/>
</dbReference>
<dbReference type="Pfam" id="PF00996">
    <property type="entry name" value="GDI"/>
    <property type="match status" value="1"/>
</dbReference>
<dbReference type="OrthoDB" id="1923006at2759"/>
<sequence>MDNTLPTEFDIIIIGTGLVESIISAAASRIGKRVLHVDTNDYYGGTWASFNLKSLQEQGTKPNEKQFENERCLQIGNDVFSIQDFSEKWHIIEHNEKENVTQTPEDNEKQLVETFEDKVTIQDESKEAKPNVNETKENSFSRDSLLNNSRKFNIDLVPKLHFARGEFVQLLISSNIARYAEYRSVSRVLTWVNNTLEVVPCSRSDVFANNRVSVIEKRMLMKLLTSLDEDDDNYKDNQDKTFLEFLKEKKLTPNLIHFVLYAIARSTDTTSCSEGIASTKRFLNSLGRFGKTPFLFSMYGSGETTQAFCRLSAVFGGIFALDRAQVGLMIEDDKVTKVFCQGQEICAEHFVLGAEKIPKLYTEHLKVNSYISRAVFITESSVMPSEQEHLTLFMYPAENGKPIVTVLELGSLTGTCPKNLFLVHLTAKQTTTPQEDFKHIIDNLFQFNDQSTEDIRKPKILWSCYFSLPETNSSDLKGTNHPPNLFVADGPDLDLDYDLTIKKAKDIFKQIYPGDEFLPRAPDPEEIIFGGEENEKENVEVTDTLQKDTTSLNDNN</sequence>
<dbReference type="Gene3D" id="3.30.519.10">
    <property type="entry name" value="Guanine Nucleotide Dissociation Inhibitor, domain 2"/>
    <property type="match status" value="1"/>
</dbReference>
<dbReference type="AlphaFoldDB" id="A0A834MNQ5"/>
<dbReference type="GO" id="GO:0005092">
    <property type="term" value="F:GDP-dissociation inhibitor activity"/>
    <property type="evidence" value="ECO:0007669"/>
    <property type="project" value="InterPro"/>
</dbReference>
<keyword evidence="4 5" id="KW-0963">Cytoplasm</keyword>
<dbReference type="PANTHER" id="PTHR11787">
    <property type="entry name" value="RAB GDP-DISSOCIATION INHIBITOR"/>
    <property type="match status" value="1"/>
</dbReference>
<evidence type="ECO:0000256" key="5">
    <source>
        <dbReference type="PIRNR" id="PIRNR016550"/>
    </source>
</evidence>
<accession>A0A834MNQ5</accession>
<evidence type="ECO:0000256" key="2">
    <source>
        <dbReference type="ARBA" id="ARBA00005593"/>
    </source>
</evidence>
<dbReference type="GO" id="GO:0005829">
    <property type="term" value="C:cytosol"/>
    <property type="evidence" value="ECO:0007669"/>
    <property type="project" value="UniProtKB-SubCell"/>
</dbReference>
<feature type="compositionally biased region" description="Polar residues" evidence="6">
    <location>
        <begin position="543"/>
        <end position="556"/>
    </location>
</feature>
<comment type="caution">
    <text evidence="8">The sequence shown here is derived from an EMBL/GenBank/DDBJ whole genome shotgun (WGS) entry which is preliminary data.</text>
</comment>
<evidence type="ECO:0000256" key="1">
    <source>
        <dbReference type="ARBA" id="ARBA00004514"/>
    </source>
</evidence>
<dbReference type="GO" id="GO:0016192">
    <property type="term" value="P:vesicle-mediated transport"/>
    <property type="evidence" value="ECO:0007669"/>
    <property type="project" value="TreeGrafter"/>
</dbReference>
<evidence type="ECO:0000259" key="7">
    <source>
        <dbReference type="Pfam" id="PF22603"/>
    </source>
</evidence>
<dbReference type="GO" id="GO:0005968">
    <property type="term" value="C:Rab-protein geranylgeranyltransferase complex"/>
    <property type="evidence" value="ECO:0007669"/>
    <property type="project" value="UniProtKB-UniRule"/>
</dbReference>
<dbReference type="SUPFAM" id="SSF54373">
    <property type="entry name" value="FAD-linked reductases, C-terminal domain"/>
    <property type="match status" value="1"/>
</dbReference>
<dbReference type="FunFam" id="1.10.405.10:FF:000003">
    <property type="entry name" value="Rab proteins geranylgeranyltransferase component A"/>
    <property type="match status" value="1"/>
</dbReference>
<dbReference type="PANTHER" id="PTHR11787:SF4">
    <property type="entry name" value="CHM, RAB ESCORT PROTEIN 1"/>
    <property type="match status" value="1"/>
</dbReference>
<dbReference type="SUPFAM" id="SSF51905">
    <property type="entry name" value="FAD/NAD(P)-binding domain"/>
    <property type="match status" value="1"/>
</dbReference>
<keyword evidence="9" id="KW-1185">Reference proteome</keyword>
<dbReference type="GO" id="GO:0006886">
    <property type="term" value="P:intracellular protein transport"/>
    <property type="evidence" value="ECO:0007669"/>
    <property type="project" value="InterPro"/>
</dbReference>
<gene>
    <name evidence="8" type="ORF">GWI33_000242</name>
</gene>
<evidence type="ECO:0000313" key="8">
    <source>
        <dbReference type="EMBL" id="KAF7287895.1"/>
    </source>
</evidence>
<comment type="similarity">
    <text evidence="2 5">Belongs to the Rab GDI family.</text>
</comment>
<dbReference type="EMBL" id="JAACXV010000002">
    <property type="protein sequence ID" value="KAF7287895.1"/>
    <property type="molecule type" value="Genomic_DNA"/>
</dbReference>
<reference evidence="8" key="1">
    <citation type="submission" date="2020-08" db="EMBL/GenBank/DDBJ databases">
        <title>Genome sequencing and assembly of the red palm weevil Rhynchophorus ferrugineus.</title>
        <authorList>
            <person name="Dias G.B."/>
            <person name="Bergman C.M."/>
            <person name="Manee M."/>
        </authorList>
    </citation>
    <scope>NUCLEOTIDE SEQUENCE</scope>
    <source>
        <strain evidence="8">AA-2017</strain>
        <tissue evidence="8">Whole larva</tissue>
    </source>
</reference>
<organism evidence="8 9">
    <name type="scientific">Rhynchophorus ferrugineus</name>
    <name type="common">Red palm weevil</name>
    <name type="synonym">Curculio ferrugineus</name>
    <dbReference type="NCBI Taxonomy" id="354439"/>
    <lineage>
        <taxon>Eukaryota</taxon>
        <taxon>Metazoa</taxon>
        <taxon>Ecdysozoa</taxon>
        <taxon>Arthropoda</taxon>
        <taxon>Hexapoda</taxon>
        <taxon>Insecta</taxon>
        <taxon>Pterygota</taxon>
        <taxon>Neoptera</taxon>
        <taxon>Endopterygota</taxon>
        <taxon>Coleoptera</taxon>
        <taxon>Polyphaga</taxon>
        <taxon>Cucujiformia</taxon>
        <taxon>Curculionidae</taxon>
        <taxon>Dryophthorinae</taxon>
        <taxon>Rhynchophorus</taxon>
    </lineage>
</organism>
<dbReference type="InterPro" id="IPR018203">
    <property type="entry name" value="GDP_dissociation_inhibitor"/>
</dbReference>